<dbReference type="PANTHER" id="PTHR47359">
    <property type="entry name" value="PEPTIDOGLYCAN DL-ENDOPEPTIDASE CWLO"/>
    <property type="match status" value="1"/>
</dbReference>
<feature type="domain" description="NlpC/P60" evidence="6">
    <location>
        <begin position="25"/>
        <end position="148"/>
    </location>
</feature>
<keyword evidence="3 7" id="KW-0378">Hydrolase</keyword>
<evidence type="ECO:0000256" key="1">
    <source>
        <dbReference type="ARBA" id="ARBA00007074"/>
    </source>
</evidence>
<evidence type="ECO:0000313" key="7">
    <source>
        <dbReference type="EMBL" id="MBA8824110.1"/>
    </source>
</evidence>
<evidence type="ECO:0000256" key="5">
    <source>
        <dbReference type="SAM" id="MobiDB-lite"/>
    </source>
</evidence>
<evidence type="ECO:0000256" key="3">
    <source>
        <dbReference type="ARBA" id="ARBA00022801"/>
    </source>
</evidence>
<comment type="caution">
    <text evidence="7">The sequence shown here is derived from an EMBL/GenBank/DDBJ whole genome shotgun (WGS) entry which is preliminary data.</text>
</comment>
<feature type="region of interest" description="Disordered" evidence="5">
    <location>
        <begin position="1"/>
        <end position="26"/>
    </location>
</feature>
<dbReference type="PANTHER" id="PTHR47359:SF3">
    <property type="entry name" value="NLP_P60 DOMAIN-CONTAINING PROTEIN-RELATED"/>
    <property type="match status" value="1"/>
</dbReference>
<reference evidence="7 8" key="1">
    <citation type="submission" date="2020-07" db="EMBL/GenBank/DDBJ databases">
        <title>Sequencing the genomes of 1000 actinobacteria strains.</title>
        <authorList>
            <person name="Klenk H.-P."/>
        </authorList>
    </citation>
    <scope>NUCLEOTIDE SEQUENCE [LARGE SCALE GENOMIC DNA]</scope>
    <source>
        <strain evidence="7 8">DSM 45975</strain>
    </source>
</reference>
<keyword evidence="2" id="KW-0645">Protease</keyword>
<organism evidence="7 8">
    <name type="scientific">Halosaccharopolyspora lacisalsi</name>
    <dbReference type="NCBI Taxonomy" id="1000566"/>
    <lineage>
        <taxon>Bacteria</taxon>
        <taxon>Bacillati</taxon>
        <taxon>Actinomycetota</taxon>
        <taxon>Actinomycetes</taxon>
        <taxon>Pseudonocardiales</taxon>
        <taxon>Pseudonocardiaceae</taxon>
        <taxon>Halosaccharopolyspora</taxon>
    </lineage>
</organism>
<feature type="region of interest" description="Disordered" evidence="5">
    <location>
        <begin position="69"/>
        <end position="90"/>
    </location>
</feature>
<dbReference type="Proteomes" id="UP000569329">
    <property type="component" value="Unassembled WGS sequence"/>
</dbReference>
<dbReference type="RefSeq" id="WP_182543267.1">
    <property type="nucleotide sequence ID" value="NZ_JACGWZ010000001.1"/>
</dbReference>
<dbReference type="SUPFAM" id="SSF54001">
    <property type="entry name" value="Cysteine proteinases"/>
    <property type="match status" value="1"/>
</dbReference>
<dbReference type="InterPro" id="IPR000064">
    <property type="entry name" value="NLP_P60_dom"/>
</dbReference>
<evidence type="ECO:0000259" key="6">
    <source>
        <dbReference type="PROSITE" id="PS51935"/>
    </source>
</evidence>
<dbReference type="PROSITE" id="PS51935">
    <property type="entry name" value="NLPC_P60"/>
    <property type="match status" value="1"/>
</dbReference>
<keyword evidence="4" id="KW-0788">Thiol protease</keyword>
<feature type="compositionally biased region" description="Basic and acidic residues" evidence="5">
    <location>
        <begin position="1"/>
        <end position="11"/>
    </location>
</feature>
<dbReference type="GO" id="GO:0008234">
    <property type="term" value="F:cysteine-type peptidase activity"/>
    <property type="evidence" value="ECO:0007669"/>
    <property type="project" value="UniProtKB-KW"/>
</dbReference>
<protein>
    <submittedName>
        <fullName evidence="7">Cell wall-associated NlpC family hydrolase</fullName>
    </submittedName>
</protein>
<evidence type="ECO:0000256" key="4">
    <source>
        <dbReference type="ARBA" id="ARBA00022807"/>
    </source>
</evidence>
<dbReference type="InterPro" id="IPR038765">
    <property type="entry name" value="Papain-like_cys_pep_sf"/>
</dbReference>
<dbReference type="GO" id="GO:0006508">
    <property type="term" value="P:proteolysis"/>
    <property type="evidence" value="ECO:0007669"/>
    <property type="project" value="UniProtKB-KW"/>
</dbReference>
<proteinExistence type="inferred from homology"/>
<sequence>MEQLSAEKRTELSTVQDTGSYFGPPRAADTALQAALAKRGSEYEWGAEGPAEFDFSGLTSWAYEQAGIDIPPDEPDQYRAGRPVSRNELRPGDLLFYDDGSGDPSQIHHVGMYVGNGKIIDVPTEGQLVDVRSMESEGHYIGARRYAG</sequence>
<comment type="similarity">
    <text evidence="1">Belongs to the peptidase C40 family.</text>
</comment>
<keyword evidence="8" id="KW-1185">Reference proteome</keyword>
<evidence type="ECO:0000256" key="2">
    <source>
        <dbReference type="ARBA" id="ARBA00022670"/>
    </source>
</evidence>
<accession>A0A839DT39</accession>
<dbReference type="AlphaFoldDB" id="A0A839DT39"/>
<dbReference type="InterPro" id="IPR051794">
    <property type="entry name" value="PG_Endopeptidase_C40"/>
</dbReference>
<gene>
    <name evidence="7" type="ORF">FHX42_001439</name>
</gene>
<dbReference type="Gene3D" id="3.90.1720.10">
    <property type="entry name" value="endopeptidase domain like (from Nostoc punctiforme)"/>
    <property type="match status" value="1"/>
</dbReference>
<dbReference type="EMBL" id="JACGWZ010000001">
    <property type="protein sequence ID" value="MBA8824110.1"/>
    <property type="molecule type" value="Genomic_DNA"/>
</dbReference>
<name>A0A839DT39_9PSEU</name>
<evidence type="ECO:0000313" key="8">
    <source>
        <dbReference type="Proteomes" id="UP000569329"/>
    </source>
</evidence>
<dbReference type="Pfam" id="PF00877">
    <property type="entry name" value="NLPC_P60"/>
    <property type="match status" value="1"/>
</dbReference>